<evidence type="ECO:0000313" key="1">
    <source>
        <dbReference type="EMBL" id="KAK2703499.1"/>
    </source>
</evidence>
<evidence type="ECO:0000313" key="2">
    <source>
        <dbReference type="Proteomes" id="UP001187531"/>
    </source>
</evidence>
<name>A0AA88KV13_ARTSF</name>
<sequence length="130" mass="14492">MSDNVLEMIKLYQTCDDDKVALPTILIFEPEVPSIPDESTVIVARKIMGICKKLDILMEQNFSKSRPVTGEVPAEYISKLSYAMTVKNLPSNLAKPESRRAFLEQAIGDVSSKIVELKCTRGDWKVITAS</sequence>
<accession>A0AA88KV13</accession>
<proteinExistence type="predicted"/>
<protein>
    <submittedName>
        <fullName evidence="1">Uncharacterized protein</fullName>
    </submittedName>
</protein>
<dbReference type="AlphaFoldDB" id="A0AA88KV13"/>
<gene>
    <name evidence="1" type="ORF">QYM36_018079</name>
</gene>
<keyword evidence="2" id="KW-1185">Reference proteome</keyword>
<dbReference type="Proteomes" id="UP001187531">
    <property type="component" value="Unassembled WGS sequence"/>
</dbReference>
<organism evidence="1 2">
    <name type="scientific">Artemia franciscana</name>
    <name type="common">Brine shrimp</name>
    <name type="synonym">Artemia sanfranciscana</name>
    <dbReference type="NCBI Taxonomy" id="6661"/>
    <lineage>
        <taxon>Eukaryota</taxon>
        <taxon>Metazoa</taxon>
        <taxon>Ecdysozoa</taxon>
        <taxon>Arthropoda</taxon>
        <taxon>Crustacea</taxon>
        <taxon>Branchiopoda</taxon>
        <taxon>Anostraca</taxon>
        <taxon>Artemiidae</taxon>
        <taxon>Artemia</taxon>
    </lineage>
</organism>
<comment type="caution">
    <text evidence="1">The sequence shown here is derived from an EMBL/GenBank/DDBJ whole genome shotgun (WGS) entry which is preliminary data.</text>
</comment>
<reference evidence="1" key="1">
    <citation type="submission" date="2023-07" db="EMBL/GenBank/DDBJ databases">
        <title>Chromosome-level genome assembly of Artemia franciscana.</title>
        <authorList>
            <person name="Jo E."/>
        </authorList>
    </citation>
    <scope>NUCLEOTIDE SEQUENCE</scope>
    <source>
        <tissue evidence="1">Whole body</tissue>
    </source>
</reference>
<dbReference type="EMBL" id="JAVRJZ010000090">
    <property type="protein sequence ID" value="KAK2703499.1"/>
    <property type="molecule type" value="Genomic_DNA"/>
</dbReference>